<evidence type="ECO:0000256" key="2">
    <source>
        <dbReference type="ARBA" id="ARBA00008816"/>
    </source>
</evidence>
<proteinExistence type="inferred from homology"/>
<evidence type="ECO:0000313" key="9">
    <source>
        <dbReference type="EMBL" id="KAK9827338.1"/>
    </source>
</evidence>
<feature type="transmembrane region" description="Helical" evidence="6">
    <location>
        <begin position="163"/>
        <end position="182"/>
    </location>
</feature>
<evidence type="ECO:0000259" key="8">
    <source>
        <dbReference type="SMART" id="SM00014"/>
    </source>
</evidence>
<comment type="subcellular location">
    <subcellularLocation>
        <location evidence="1">Membrane</location>
        <topology evidence="1">Multi-pass membrane protein</topology>
    </subcellularLocation>
</comment>
<evidence type="ECO:0000256" key="5">
    <source>
        <dbReference type="ARBA" id="ARBA00023136"/>
    </source>
</evidence>
<dbReference type="SUPFAM" id="SSF48317">
    <property type="entry name" value="Acid phosphatase/Vanadium-dependent haloperoxidase"/>
    <property type="match status" value="1"/>
</dbReference>
<dbReference type="GO" id="GO:0008195">
    <property type="term" value="F:phosphatidate phosphatase activity"/>
    <property type="evidence" value="ECO:0007669"/>
    <property type="project" value="TreeGrafter"/>
</dbReference>
<evidence type="ECO:0000313" key="10">
    <source>
        <dbReference type="Proteomes" id="UP001445335"/>
    </source>
</evidence>
<feature type="chain" id="PRO_5043609714" description="Phosphatidic acid phosphatase type 2/haloperoxidase domain-containing protein" evidence="7">
    <location>
        <begin position="18"/>
        <end position="247"/>
    </location>
</feature>
<organism evidence="9 10">
    <name type="scientific">Elliptochloris bilobata</name>
    <dbReference type="NCBI Taxonomy" id="381761"/>
    <lineage>
        <taxon>Eukaryota</taxon>
        <taxon>Viridiplantae</taxon>
        <taxon>Chlorophyta</taxon>
        <taxon>core chlorophytes</taxon>
        <taxon>Trebouxiophyceae</taxon>
        <taxon>Trebouxiophyceae incertae sedis</taxon>
        <taxon>Elliptochloris clade</taxon>
        <taxon>Elliptochloris</taxon>
    </lineage>
</organism>
<dbReference type="InterPro" id="IPR043216">
    <property type="entry name" value="PAP-like"/>
</dbReference>
<name>A0AAW1R143_9CHLO</name>
<feature type="transmembrane region" description="Helical" evidence="6">
    <location>
        <begin position="194"/>
        <end position="213"/>
    </location>
</feature>
<dbReference type="Gene3D" id="1.20.144.10">
    <property type="entry name" value="Phosphatidic acid phosphatase type 2/haloperoxidase"/>
    <property type="match status" value="1"/>
</dbReference>
<keyword evidence="7" id="KW-0732">Signal</keyword>
<feature type="domain" description="Phosphatidic acid phosphatase type 2/haloperoxidase" evidence="8">
    <location>
        <begin position="40"/>
        <end position="212"/>
    </location>
</feature>
<accession>A0AAW1R143</accession>
<dbReference type="Pfam" id="PF01569">
    <property type="entry name" value="PAP2"/>
    <property type="match status" value="1"/>
</dbReference>
<protein>
    <recommendedName>
        <fullName evidence="8">Phosphatidic acid phosphatase type 2/haloperoxidase domain-containing protein</fullName>
    </recommendedName>
</protein>
<evidence type="ECO:0000256" key="3">
    <source>
        <dbReference type="ARBA" id="ARBA00022692"/>
    </source>
</evidence>
<dbReference type="InterPro" id="IPR000326">
    <property type="entry name" value="PAP2/HPO"/>
</dbReference>
<keyword evidence="4 6" id="KW-1133">Transmembrane helix</keyword>
<dbReference type="InterPro" id="IPR036938">
    <property type="entry name" value="PAP2/HPO_sf"/>
</dbReference>
<gene>
    <name evidence="9" type="ORF">WJX81_007442</name>
</gene>
<feature type="transmembrane region" description="Helical" evidence="6">
    <location>
        <begin position="33"/>
        <end position="53"/>
    </location>
</feature>
<feature type="signal peptide" evidence="7">
    <location>
        <begin position="1"/>
        <end position="17"/>
    </location>
</feature>
<dbReference type="GO" id="GO:0016020">
    <property type="term" value="C:membrane"/>
    <property type="evidence" value="ECO:0007669"/>
    <property type="project" value="UniProtKB-SubCell"/>
</dbReference>
<dbReference type="PANTHER" id="PTHR10165:SF35">
    <property type="entry name" value="RE23632P"/>
    <property type="match status" value="1"/>
</dbReference>
<dbReference type="GO" id="GO:0006644">
    <property type="term" value="P:phospholipid metabolic process"/>
    <property type="evidence" value="ECO:0007669"/>
    <property type="project" value="InterPro"/>
</dbReference>
<comment type="caution">
    <text evidence="9">The sequence shown here is derived from an EMBL/GenBank/DDBJ whole genome shotgun (WGS) entry which is preliminary data.</text>
</comment>
<keyword evidence="3 6" id="KW-0812">Transmembrane</keyword>
<evidence type="ECO:0000256" key="4">
    <source>
        <dbReference type="ARBA" id="ARBA00022989"/>
    </source>
</evidence>
<dbReference type="GO" id="GO:0046839">
    <property type="term" value="P:phospholipid dephosphorylation"/>
    <property type="evidence" value="ECO:0007669"/>
    <property type="project" value="TreeGrafter"/>
</dbReference>
<dbReference type="SMART" id="SM00014">
    <property type="entry name" value="acidPPc"/>
    <property type="match status" value="1"/>
</dbReference>
<evidence type="ECO:0000256" key="1">
    <source>
        <dbReference type="ARBA" id="ARBA00004141"/>
    </source>
</evidence>
<evidence type="ECO:0000256" key="7">
    <source>
        <dbReference type="SAM" id="SignalP"/>
    </source>
</evidence>
<dbReference type="AlphaFoldDB" id="A0AAW1R143"/>
<dbReference type="EMBL" id="JALJOU010000059">
    <property type="protein sequence ID" value="KAK9827338.1"/>
    <property type="molecule type" value="Genomic_DNA"/>
</dbReference>
<keyword evidence="5 6" id="KW-0472">Membrane</keyword>
<keyword evidence="10" id="KW-1185">Reference proteome</keyword>
<dbReference type="Proteomes" id="UP001445335">
    <property type="component" value="Unassembled WGS sequence"/>
</dbReference>
<evidence type="ECO:0000256" key="6">
    <source>
        <dbReference type="SAM" id="Phobius"/>
    </source>
</evidence>
<reference evidence="9 10" key="1">
    <citation type="journal article" date="2024" name="Nat. Commun.">
        <title>Phylogenomics reveals the evolutionary origins of lichenization in chlorophyte algae.</title>
        <authorList>
            <person name="Puginier C."/>
            <person name="Libourel C."/>
            <person name="Otte J."/>
            <person name="Skaloud P."/>
            <person name="Haon M."/>
            <person name="Grisel S."/>
            <person name="Petersen M."/>
            <person name="Berrin J.G."/>
            <person name="Delaux P.M."/>
            <person name="Dal Grande F."/>
            <person name="Keller J."/>
        </authorList>
    </citation>
    <scope>NUCLEOTIDE SEQUENCE [LARGE SCALE GENOMIC DNA]</scope>
    <source>
        <strain evidence="9 10">SAG 245.80</strain>
    </source>
</reference>
<sequence length="247" mass="26998">MAPLFPFLFLFITVAFGEFVLTRHLHASLTSQLSAFLYVVIDSLLSYWVSLLFTEVLKTHVGVLRPDFLQRCDPDTTSFKGAFVPTIGSTAVPACRSPPSAKLTDGHYSFPSGHASASANFEFYLITYFLWTCFHRRFFVSGDNLEALMAASRSGGRAFLRDVGEGLAVLWILFNLGVTWAISATRVTDNRHHVADVVAGMFLGGTIATVFALRAIPRVRGIMEVAGPGIRKAADDNHDAPPLEAVV</sequence>
<comment type="similarity">
    <text evidence="2">Belongs to the PA-phosphatase related phosphoesterase family.</text>
</comment>
<dbReference type="PANTHER" id="PTHR10165">
    <property type="entry name" value="LIPID PHOSPHATE PHOSPHATASE"/>
    <property type="match status" value="1"/>
</dbReference>